<organism evidence="1 2">
    <name type="scientific">Sphaerobolus stellatus (strain SS14)</name>
    <dbReference type="NCBI Taxonomy" id="990650"/>
    <lineage>
        <taxon>Eukaryota</taxon>
        <taxon>Fungi</taxon>
        <taxon>Dikarya</taxon>
        <taxon>Basidiomycota</taxon>
        <taxon>Agaricomycotina</taxon>
        <taxon>Agaricomycetes</taxon>
        <taxon>Phallomycetidae</taxon>
        <taxon>Geastrales</taxon>
        <taxon>Sphaerobolaceae</taxon>
        <taxon>Sphaerobolus</taxon>
    </lineage>
</organism>
<evidence type="ECO:0000313" key="1">
    <source>
        <dbReference type="EMBL" id="KIJ41456.1"/>
    </source>
</evidence>
<name>A0A0C9VTL0_SPHS4</name>
<dbReference type="EMBL" id="KN837136">
    <property type="protein sequence ID" value="KIJ41456.1"/>
    <property type="molecule type" value="Genomic_DNA"/>
</dbReference>
<accession>A0A0C9VTL0</accession>
<evidence type="ECO:0000313" key="2">
    <source>
        <dbReference type="Proteomes" id="UP000054279"/>
    </source>
</evidence>
<protein>
    <submittedName>
        <fullName evidence="1">Uncharacterized protein</fullName>
    </submittedName>
</protein>
<dbReference type="AlphaFoldDB" id="A0A0C9VTL0"/>
<dbReference type="HOGENOM" id="CLU_2172706_0_0_1"/>
<keyword evidence="2" id="KW-1185">Reference proteome</keyword>
<gene>
    <name evidence="1" type="ORF">M422DRAFT_255362</name>
</gene>
<proteinExistence type="predicted"/>
<dbReference type="Proteomes" id="UP000054279">
    <property type="component" value="Unassembled WGS sequence"/>
</dbReference>
<sequence length="110" mass="12076">MSFSSTLATQVTLSFKTDVNSNAKAIFRLSAQIEGIKNILSMNNDVILESLIAGNPSNVFSLMPTVGGSTHEACHLRGANSRYHSLPSYHRQSYIILPKTDDLESIQLSY</sequence>
<reference evidence="1 2" key="1">
    <citation type="submission" date="2014-06" db="EMBL/GenBank/DDBJ databases">
        <title>Evolutionary Origins and Diversification of the Mycorrhizal Mutualists.</title>
        <authorList>
            <consortium name="DOE Joint Genome Institute"/>
            <consortium name="Mycorrhizal Genomics Consortium"/>
            <person name="Kohler A."/>
            <person name="Kuo A."/>
            <person name="Nagy L.G."/>
            <person name="Floudas D."/>
            <person name="Copeland A."/>
            <person name="Barry K.W."/>
            <person name="Cichocki N."/>
            <person name="Veneault-Fourrey C."/>
            <person name="LaButti K."/>
            <person name="Lindquist E.A."/>
            <person name="Lipzen A."/>
            <person name="Lundell T."/>
            <person name="Morin E."/>
            <person name="Murat C."/>
            <person name="Riley R."/>
            <person name="Ohm R."/>
            <person name="Sun H."/>
            <person name="Tunlid A."/>
            <person name="Henrissat B."/>
            <person name="Grigoriev I.V."/>
            <person name="Hibbett D.S."/>
            <person name="Martin F."/>
        </authorList>
    </citation>
    <scope>NUCLEOTIDE SEQUENCE [LARGE SCALE GENOMIC DNA]</scope>
    <source>
        <strain evidence="1 2">SS14</strain>
    </source>
</reference>